<dbReference type="EMBL" id="ML743611">
    <property type="protein sequence ID" value="KAE8133807.1"/>
    <property type="molecule type" value="Genomic_DNA"/>
</dbReference>
<sequence>MTFCDISHALHVLQLIKDTSQFMLPVCRPPLIDQSLPSTICSADEKAKGPKSRTQEEVTMKITAQSAGGVADEDDQVLEAGFCEGTDGSGLAVIFQRDLLVDGPWDGDRRTDDYFSNSYCVTLGSGETVYGGLEQVAFSGNRGTFDFADPMAGILGIGPQVIVDFEVSQQDLQLFQETLKKIVTWGVPSQIPRLNGFS</sequence>
<dbReference type="GeneID" id="43644873"/>
<reference evidence="1 2" key="1">
    <citation type="submission" date="2019-04" db="EMBL/GenBank/DDBJ databases">
        <title>Friends and foes A comparative genomics study of 23 Aspergillus species from section Flavi.</title>
        <authorList>
            <consortium name="DOE Joint Genome Institute"/>
            <person name="Kjaerbolling I."/>
            <person name="Vesth T."/>
            <person name="Frisvad J.C."/>
            <person name="Nybo J.L."/>
            <person name="Theobald S."/>
            <person name="Kildgaard S."/>
            <person name="Isbrandt T."/>
            <person name="Kuo A."/>
            <person name="Sato A."/>
            <person name="Lyhne E.K."/>
            <person name="Kogle M.E."/>
            <person name="Wiebenga A."/>
            <person name="Kun R.S."/>
            <person name="Lubbers R.J."/>
            <person name="Makela M.R."/>
            <person name="Barry K."/>
            <person name="Chovatia M."/>
            <person name="Clum A."/>
            <person name="Daum C."/>
            <person name="Haridas S."/>
            <person name="He G."/>
            <person name="LaButti K."/>
            <person name="Lipzen A."/>
            <person name="Mondo S."/>
            <person name="Riley R."/>
            <person name="Salamov A."/>
            <person name="Simmons B.A."/>
            <person name="Magnuson J.K."/>
            <person name="Henrissat B."/>
            <person name="Mortensen U.H."/>
            <person name="Larsen T.O."/>
            <person name="Devries R.P."/>
            <person name="Grigoriev I.V."/>
            <person name="Machida M."/>
            <person name="Baker S.E."/>
            <person name="Andersen M.R."/>
        </authorList>
    </citation>
    <scope>NUCLEOTIDE SEQUENCE [LARGE SCALE GENOMIC DNA]</scope>
    <source>
        <strain evidence="1 2">CBS 117625</strain>
    </source>
</reference>
<dbReference type="Proteomes" id="UP000325672">
    <property type="component" value="Unassembled WGS sequence"/>
</dbReference>
<dbReference type="RefSeq" id="XP_031909870.1">
    <property type="nucleotide sequence ID" value="XM_032060663.1"/>
</dbReference>
<proteinExistence type="predicted"/>
<accession>A0A5N6SIT0</accession>
<keyword evidence="2" id="KW-1185">Reference proteome</keyword>
<protein>
    <submittedName>
        <fullName evidence="1">Immunity protein 7-domain-containing protein</fullName>
    </submittedName>
</protein>
<name>A0A5N6SIT0_ASPPS</name>
<dbReference type="AlphaFoldDB" id="A0A5N6SIT0"/>
<organism evidence="1 2">
    <name type="scientific">Aspergillus pseudotamarii</name>
    <dbReference type="NCBI Taxonomy" id="132259"/>
    <lineage>
        <taxon>Eukaryota</taxon>
        <taxon>Fungi</taxon>
        <taxon>Dikarya</taxon>
        <taxon>Ascomycota</taxon>
        <taxon>Pezizomycotina</taxon>
        <taxon>Eurotiomycetes</taxon>
        <taxon>Eurotiomycetidae</taxon>
        <taxon>Eurotiales</taxon>
        <taxon>Aspergillaceae</taxon>
        <taxon>Aspergillus</taxon>
        <taxon>Aspergillus subgen. Circumdati</taxon>
    </lineage>
</organism>
<evidence type="ECO:0000313" key="2">
    <source>
        <dbReference type="Proteomes" id="UP000325672"/>
    </source>
</evidence>
<gene>
    <name evidence="1" type="ORF">BDV38DRAFT_286429</name>
</gene>
<evidence type="ECO:0000313" key="1">
    <source>
        <dbReference type="EMBL" id="KAE8133807.1"/>
    </source>
</evidence>
<dbReference type="OrthoDB" id="4301023at2759"/>